<comment type="caution">
    <text evidence="1">The sequence shown here is derived from an EMBL/GenBank/DDBJ whole genome shotgun (WGS) entry which is preliminary data.</text>
</comment>
<proteinExistence type="predicted"/>
<evidence type="ECO:0000313" key="2">
    <source>
        <dbReference type="Proteomes" id="UP000589716"/>
    </source>
</evidence>
<reference evidence="1 2" key="1">
    <citation type="submission" date="2020-07" db="EMBL/GenBank/DDBJ databases">
        <authorList>
            <person name="Maaloum M."/>
        </authorList>
    </citation>
    <scope>NUCLEOTIDE SEQUENCE [LARGE SCALE GENOMIC DNA]</scope>
    <source>
        <strain evidence="1 2">GCS-AN-3</strain>
    </source>
</reference>
<dbReference type="AlphaFoldDB" id="A0A853IYJ2"/>
<keyword evidence="2" id="KW-1185">Reference proteome</keyword>
<dbReference type="Proteomes" id="UP000589716">
    <property type="component" value="Unassembled WGS sequence"/>
</dbReference>
<sequence>MSDAVIFGFKDGFASIAKVAKQEKQSIRFTYVAELLDKHRQRLAAQQRLQAQLPDFRRKLRSGDDSHCGLVIERKGNIALVETIIGQKWLKISQLHQPGARSCTFFNNVLQD</sequence>
<dbReference type="EMBL" id="JACCKX010000001">
    <property type="protein sequence ID" value="NZA02818.1"/>
    <property type="molecule type" value="Genomic_DNA"/>
</dbReference>
<dbReference type="RefSeq" id="WP_180551108.1">
    <property type="nucleotide sequence ID" value="NZ_JACCKX010000001.1"/>
</dbReference>
<protein>
    <submittedName>
        <fullName evidence="1">Uncharacterized protein</fullName>
    </submittedName>
</protein>
<organism evidence="1 2">
    <name type="scientific">Ottowia beijingensis</name>
    <dbReference type="NCBI Taxonomy" id="1207057"/>
    <lineage>
        <taxon>Bacteria</taxon>
        <taxon>Pseudomonadati</taxon>
        <taxon>Pseudomonadota</taxon>
        <taxon>Betaproteobacteria</taxon>
        <taxon>Burkholderiales</taxon>
        <taxon>Comamonadaceae</taxon>
        <taxon>Ottowia</taxon>
    </lineage>
</organism>
<name>A0A853IYJ2_9BURK</name>
<gene>
    <name evidence="1" type="ORF">H0I39_15675</name>
</gene>
<evidence type="ECO:0000313" key="1">
    <source>
        <dbReference type="EMBL" id="NZA02818.1"/>
    </source>
</evidence>
<accession>A0A853IYJ2</accession>